<dbReference type="AlphaFoldDB" id="Q316M6"/>
<dbReference type="InterPro" id="IPR036105">
    <property type="entry name" value="DiNase_FeMo-co_biosyn_sf"/>
</dbReference>
<dbReference type="Proteomes" id="UP000002710">
    <property type="component" value="Chromosome"/>
</dbReference>
<name>Q316M6_OLEA2</name>
<dbReference type="InterPro" id="IPR003731">
    <property type="entry name" value="Di-Nase_FeMo-co_biosynth"/>
</dbReference>
<evidence type="ECO:0000313" key="2">
    <source>
        <dbReference type="EMBL" id="ABB37120.1"/>
    </source>
</evidence>
<dbReference type="STRING" id="207559.Dde_0319"/>
<feature type="domain" description="Dinitrogenase iron-molybdenum cofactor biosynthesis" evidence="1">
    <location>
        <begin position="11"/>
        <end position="99"/>
    </location>
</feature>
<sequence>MNKRILVTLHGSDVAPRFDLATEIWLGRTGGRNLVEEERTIVLPHASAEELCHLILREHVDVVICCGIEEEYYEYLHWKRIEVYDSVVGRRRDVINAYLARTLRPGAVLVPRDE</sequence>
<dbReference type="EMBL" id="CP000112">
    <property type="protein sequence ID" value="ABB37120.1"/>
    <property type="molecule type" value="Genomic_DNA"/>
</dbReference>
<evidence type="ECO:0000313" key="3">
    <source>
        <dbReference type="Proteomes" id="UP000002710"/>
    </source>
</evidence>
<protein>
    <recommendedName>
        <fullName evidence="1">Dinitrogenase iron-molybdenum cofactor biosynthesis domain-containing protein</fullName>
    </recommendedName>
</protein>
<accession>Q316M6</accession>
<dbReference type="SUPFAM" id="SSF53146">
    <property type="entry name" value="Nitrogenase accessory factor-like"/>
    <property type="match status" value="1"/>
</dbReference>
<organism evidence="2 3">
    <name type="scientific">Oleidesulfovibrio alaskensis (strain ATCC BAA-1058 / DSM 17464 / G20)</name>
    <name type="common">Desulfovibrio alaskensis</name>
    <dbReference type="NCBI Taxonomy" id="207559"/>
    <lineage>
        <taxon>Bacteria</taxon>
        <taxon>Pseudomonadati</taxon>
        <taxon>Thermodesulfobacteriota</taxon>
        <taxon>Desulfovibrionia</taxon>
        <taxon>Desulfovibrionales</taxon>
        <taxon>Desulfovibrionaceae</taxon>
        <taxon>Oleidesulfovibrio</taxon>
    </lineage>
</organism>
<dbReference type="HOGENOM" id="CLU_2080958_0_0_7"/>
<dbReference type="KEGG" id="dde:Dde_0319"/>
<dbReference type="Pfam" id="PF02579">
    <property type="entry name" value="Nitro_FeMo-Co"/>
    <property type="match status" value="1"/>
</dbReference>
<proteinExistence type="predicted"/>
<reference evidence="2 3" key="1">
    <citation type="journal article" date="2011" name="J. Bacteriol.">
        <title>Complete genome sequence and updated annotation of Desulfovibrio alaskensis G20.</title>
        <authorList>
            <person name="Hauser L.J."/>
            <person name="Land M.L."/>
            <person name="Brown S.D."/>
            <person name="Larimer F."/>
            <person name="Keller K.L."/>
            <person name="Rapp-Giles B.J."/>
            <person name="Price M.N."/>
            <person name="Lin M."/>
            <person name="Bruce D.C."/>
            <person name="Detter J.C."/>
            <person name="Tapia R."/>
            <person name="Han C.S."/>
            <person name="Goodwin L.A."/>
            <person name="Cheng J.F."/>
            <person name="Pitluck S."/>
            <person name="Copeland A."/>
            <person name="Lucas S."/>
            <person name="Nolan M."/>
            <person name="Lapidus A.L."/>
            <person name="Palumbo A.V."/>
            <person name="Wall J.D."/>
        </authorList>
    </citation>
    <scope>NUCLEOTIDE SEQUENCE [LARGE SCALE GENOMIC DNA]</scope>
    <source>
        <strain evidence="3">ATCC BAA 1058 / DSM 17464 / G20</strain>
    </source>
</reference>
<dbReference type="eggNOG" id="COG1433">
    <property type="taxonomic scope" value="Bacteria"/>
</dbReference>
<dbReference type="Gene3D" id="3.30.420.130">
    <property type="entry name" value="Dinitrogenase iron-molybdenum cofactor biosynthesis domain"/>
    <property type="match status" value="1"/>
</dbReference>
<evidence type="ECO:0000259" key="1">
    <source>
        <dbReference type="Pfam" id="PF02579"/>
    </source>
</evidence>
<dbReference type="RefSeq" id="WP_011366461.1">
    <property type="nucleotide sequence ID" value="NC_007519.1"/>
</dbReference>
<keyword evidence="3" id="KW-1185">Reference proteome</keyword>
<gene>
    <name evidence="2" type="ordered locus">Dde_0319</name>
</gene>